<keyword evidence="3" id="KW-1185">Reference proteome</keyword>
<sequence length="281" mass="32119">MPVPLSSSESTVTSICSEQQTTNVRGRTWVLLRGLLRSRFHWHKFPHLLAQQPWVDRILQPELAGNGERSHDITPNGITAMMEDLRAQVLPQLAQDQKVHLLAISMGAMIATEWARLYPHEIAEMHLINTSFGRYSSPWERMRPLALYELLKVAITTRLNPAALEAAILAATVNQRIPADVLGEWIRFAWQHPQGWRNTLTQIWSASRYQGLEQAPIKRTFIYTCQHDRLVSSRASERIADHWRKPLHCHTTAGHDLPLEDPAWLLERIAQSTANSDTRIV</sequence>
<dbReference type="InterPro" id="IPR000073">
    <property type="entry name" value="AB_hydrolase_1"/>
</dbReference>
<name>A0A9X3EGE3_9GAMM</name>
<evidence type="ECO:0000259" key="1">
    <source>
        <dbReference type="Pfam" id="PF00561"/>
    </source>
</evidence>
<dbReference type="Gene3D" id="3.40.50.1820">
    <property type="entry name" value="alpha/beta hydrolase"/>
    <property type="match status" value="1"/>
</dbReference>
<accession>A0A9X3EGE3</accession>
<dbReference type="SUPFAM" id="SSF53474">
    <property type="entry name" value="alpha/beta-Hydrolases"/>
    <property type="match status" value="1"/>
</dbReference>
<dbReference type="Pfam" id="PF00561">
    <property type="entry name" value="Abhydrolase_1"/>
    <property type="match status" value="1"/>
</dbReference>
<dbReference type="RefSeq" id="WP_283174944.1">
    <property type="nucleotide sequence ID" value="NZ_JAPNOA010000056.1"/>
</dbReference>
<dbReference type="PANTHER" id="PTHR43798:SF33">
    <property type="entry name" value="HYDROLASE, PUTATIVE (AFU_ORTHOLOGUE AFUA_2G14860)-RELATED"/>
    <property type="match status" value="1"/>
</dbReference>
<keyword evidence="2" id="KW-0378">Hydrolase</keyword>
<comment type="caution">
    <text evidence="2">The sequence shown here is derived from an EMBL/GenBank/DDBJ whole genome shotgun (WGS) entry which is preliminary data.</text>
</comment>
<reference evidence="2" key="1">
    <citation type="submission" date="2022-11" db="EMBL/GenBank/DDBJ databases">
        <title>Parathalassolutuus dongxingensis gen. nov., sp. nov., a novel member of family Oceanospirillaceae isolated from a coastal shrimp pond in Guangxi, China.</title>
        <authorList>
            <person name="Chen H."/>
        </authorList>
    </citation>
    <scope>NUCLEOTIDE SEQUENCE</scope>
    <source>
        <strain evidence="2">G-43</strain>
    </source>
</reference>
<dbReference type="InterPro" id="IPR050266">
    <property type="entry name" value="AB_hydrolase_sf"/>
</dbReference>
<gene>
    <name evidence="2" type="ORF">OUO13_16305</name>
</gene>
<dbReference type="GO" id="GO:0047372">
    <property type="term" value="F:monoacylglycerol lipase activity"/>
    <property type="evidence" value="ECO:0007669"/>
    <property type="project" value="TreeGrafter"/>
</dbReference>
<feature type="domain" description="AB hydrolase-1" evidence="1">
    <location>
        <begin position="30"/>
        <end position="260"/>
    </location>
</feature>
<protein>
    <submittedName>
        <fullName evidence="2">Alpha/beta hydrolase</fullName>
    </submittedName>
</protein>
<dbReference type="AlphaFoldDB" id="A0A9X3EGE3"/>
<dbReference type="Proteomes" id="UP001150830">
    <property type="component" value="Unassembled WGS sequence"/>
</dbReference>
<proteinExistence type="predicted"/>
<organism evidence="2 3">
    <name type="scientific">Parathalassolituus penaei</name>
    <dbReference type="NCBI Taxonomy" id="2997323"/>
    <lineage>
        <taxon>Bacteria</taxon>
        <taxon>Pseudomonadati</taxon>
        <taxon>Pseudomonadota</taxon>
        <taxon>Gammaproteobacteria</taxon>
        <taxon>Oceanospirillales</taxon>
        <taxon>Oceanospirillaceae</taxon>
        <taxon>Parathalassolituus</taxon>
    </lineage>
</organism>
<dbReference type="EMBL" id="JAPNOA010000056">
    <property type="protein sequence ID" value="MCY0966746.1"/>
    <property type="molecule type" value="Genomic_DNA"/>
</dbReference>
<dbReference type="PANTHER" id="PTHR43798">
    <property type="entry name" value="MONOACYLGLYCEROL LIPASE"/>
    <property type="match status" value="1"/>
</dbReference>
<dbReference type="InterPro" id="IPR029058">
    <property type="entry name" value="AB_hydrolase_fold"/>
</dbReference>
<dbReference type="GO" id="GO:0046464">
    <property type="term" value="P:acylglycerol catabolic process"/>
    <property type="evidence" value="ECO:0007669"/>
    <property type="project" value="TreeGrafter"/>
</dbReference>
<evidence type="ECO:0000313" key="2">
    <source>
        <dbReference type="EMBL" id="MCY0966746.1"/>
    </source>
</evidence>
<dbReference type="GO" id="GO:0016020">
    <property type="term" value="C:membrane"/>
    <property type="evidence" value="ECO:0007669"/>
    <property type="project" value="TreeGrafter"/>
</dbReference>
<evidence type="ECO:0000313" key="3">
    <source>
        <dbReference type="Proteomes" id="UP001150830"/>
    </source>
</evidence>